<reference evidence="1 2" key="1">
    <citation type="submission" date="2016-12" db="EMBL/GenBank/DDBJ databases">
        <title>Candidatus Reconcilibacillus cellulovorans genome.</title>
        <authorList>
            <person name="Kolinko S."/>
            <person name="Wu Y.-W."/>
            <person name="Tachea F."/>
            <person name="Denzel E."/>
            <person name="Hiras J."/>
            <person name="Baecker N."/>
            <person name="Chan L.J."/>
            <person name="Eichorst S.A."/>
            <person name="Frey D."/>
            <person name="Adams P.D."/>
            <person name="Pray T."/>
            <person name="Tanjore D."/>
            <person name="Petzold C.J."/>
            <person name="Gladden J.M."/>
            <person name="Simmons B.A."/>
            <person name="Singer S.W."/>
        </authorList>
    </citation>
    <scope>NUCLEOTIDE SEQUENCE [LARGE SCALE GENOMIC DNA]</scope>
    <source>
        <strain evidence="1">JTherm</strain>
    </source>
</reference>
<evidence type="ECO:0008006" key="3">
    <source>
        <dbReference type="Google" id="ProtNLM"/>
    </source>
</evidence>
<protein>
    <recommendedName>
        <fullName evidence="3">UbiD family decarboxylase</fullName>
    </recommendedName>
</protein>
<evidence type="ECO:0000313" key="1">
    <source>
        <dbReference type="EMBL" id="PDO09923.1"/>
    </source>
</evidence>
<dbReference type="AlphaFoldDB" id="A0A2A6DYV0"/>
<evidence type="ECO:0000313" key="2">
    <source>
        <dbReference type="Proteomes" id="UP000243688"/>
    </source>
</evidence>
<sequence length="191" mass="21947">MMNLEAARDRLEKIIGKSNKLEVMLEVCSILTELTERNGAYPIIVGGLAVEIYTRGDYTTSDIDLVFFERQLVDRCLTGLGFVKWGRHWFHEQLGVGVEIPGDFLEDADPDRVVKLRLEKGHVYVIGIEDIVLDRLRACVHWKSLSDCEWGRRLLLLHRDKVDTAYLLEKARSEGIDEVLSKWMEESGKSR</sequence>
<gene>
    <name evidence="1" type="ORF">BLM47_10100</name>
</gene>
<proteinExistence type="predicted"/>
<dbReference type="EMBL" id="MOXJ01000024">
    <property type="protein sequence ID" value="PDO09923.1"/>
    <property type="molecule type" value="Genomic_DNA"/>
</dbReference>
<comment type="caution">
    <text evidence="1">The sequence shown here is derived from an EMBL/GenBank/DDBJ whole genome shotgun (WGS) entry which is preliminary data.</text>
</comment>
<organism evidence="1 2">
    <name type="scientific">Candidatus Reconcilbacillus cellulovorans</name>
    <dbReference type="NCBI Taxonomy" id="1906605"/>
    <lineage>
        <taxon>Bacteria</taxon>
        <taxon>Bacillati</taxon>
        <taxon>Bacillota</taxon>
        <taxon>Bacilli</taxon>
        <taxon>Bacillales</taxon>
        <taxon>Paenibacillaceae</taxon>
        <taxon>Candidatus Reconcilbacillus</taxon>
    </lineage>
</organism>
<dbReference type="Proteomes" id="UP000243688">
    <property type="component" value="Unassembled WGS sequence"/>
</dbReference>
<accession>A0A2A6DYV0</accession>
<name>A0A2A6DYV0_9BACL</name>